<organism evidence="5">
    <name type="scientific">Daucus carota subsp. sativus</name>
    <name type="common">Carrot</name>
    <dbReference type="NCBI Taxonomy" id="79200"/>
    <lineage>
        <taxon>Eukaryota</taxon>
        <taxon>Viridiplantae</taxon>
        <taxon>Streptophyta</taxon>
        <taxon>Embryophyta</taxon>
        <taxon>Tracheophyta</taxon>
        <taxon>Spermatophyta</taxon>
        <taxon>Magnoliopsida</taxon>
        <taxon>eudicotyledons</taxon>
        <taxon>Gunneridae</taxon>
        <taxon>Pentapetalae</taxon>
        <taxon>asterids</taxon>
        <taxon>campanulids</taxon>
        <taxon>Apiales</taxon>
        <taxon>Apiaceae</taxon>
        <taxon>Apioideae</taxon>
        <taxon>Scandiceae</taxon>
        <taxon>Daucinae</taxon>
        <taxon>Daucus</taxon>
        <taxon>Daucus sect. Daucus</taxon>
    </lineage>
</organism>
<dbReference type="STRING" id="79200.A0A164YH30"/>
<sequence length="507" mass="57180">MNRASGISNTTADALQRITCNAREEITVLYYDEESNQSCSYSDRTHCTRSERSSDFTCRYKSVIVATMGRKGIACFSSVKKAFSTPKSKEKKNQKWKKWFRKQTSLKRKSSLEACSTPQNRAQLPQIHTTGIVRPITVSRVAGKSREEVAAIKIQTAYRGYTARRTLRALRGLVRLKSVVNSAAVKRQTTNTLQTMQGVSRVQYQINSRRIRMSEENQVLQKQLLRKRAKQLESLQMEGEWNRSSQSKEQIEAKLLSKYEATMRRERAMAYSFSHQQTRKKSARSTNQLFMDPANPQWGWSWLDRWVAARPESKTEKEFTDDHSSVKGGRRNFAGNAMAKSHARPQLICEKPMPACYSRLYSPRNHLSPSTPVCKVTSPKPTRRLKLHSPGASVLSIDYDSKSMFSIDSELNRRQTIAGSSVRDDESLVSSPSIPRYMAATHSAKAKSRTQSLLSMENGTLAKKSAGYGKKQLSYPASPARATQHFSHPSLDSPSIADNNVSDIAVN</sequence>
<feature type="region of interest" description="Disordered" evidence="4">
    <location>
        <begin position="471"/>
        <end position="507"/>
    </location>
</feature>
<dbReference type="PROSITE" id="PS50096">
    <property type="entry name" value="IQ"/>
    <property type="match status" value="1"/>
</dbReference>
<evidence type="ECO:0000256" key="4">
    <source>
        <dbReference type="SAM" id="MobiDB-lite"/>
    </source>
</evidence>
<dbReference type="Pfam" id="PF00612">
    <property type="entry name" value="IQ"/>
    <property type="match status" value="1"/>
</dbReference>
<dbReference type="GO" id="GO:0005516">
    <property type="term" value="F:calmodulin binding"/>
    <property type="evidence" value="ECO:0007669"/>
    <property type="project" value="UniProtKB-KW"/>
</dbReference>
<dbReference type="SMART" id="SM00015">
    <property type="entry name" value="IQ"/>
    <property type="match status" value="1"/>
</dbReference>
<dbReference type="InterPro" id="IPR000048">
    <property type="entry name" value="IQ_motif_EF-hand-BS"/>
</dbReference>
<keyword evidence="1" id="KW-0112">Calmodulin-binding</keyword>
<gene>
    <name evidence="5" type="ORF">DCAR_017741</name>
</gene>
<dbReference type="Gramene" id="KZM94497">
    <property type="protein sequence ID" value="KZM94497"/>
    <property type="gene ID" value="DCAR_017740"/>
</dbReference>
<evidence type="ECO:0000313" key="5">
    <source>
        <dbReference type="EMBL" id="KZM94498.1"/>
    </source>
</evidence>
<dbReference type="Gene3D" id="1.20.5.1190">
    <property type="entry name" value="iswi atpase"/>
    <property type="match status" value="1"/>
</dbReference>
<dbReference type="CDD" id="cd23767">
    <property type="entry name" value="IQCD"/>
    <property type="match status" value="1"/>
</dbReference>
<accession>A0A164YH30</accession>
<dbReference type="Pfam" id="PF13178">
    <property type="entry name" value="DUF4005"/>
    <property type="match status" value="1"/>
</dbReference>
<dbReference type="InterPro" id="IPR025064">
    <property type="entry name" value="DUF4005"/>
</dbReference>
<feature type="compositionally biased region" description="Polar residues" evidence="4">
    <location>
        <begin position="484"/>
        <end position="507"/>
    </location>
</feature>
<dbReference type="EMBL" id="LNRQ01000005">
    <property type="protein sequence ID" value="KZM94498.1"/>
    <property type="molecule type" value="Genomic_DNA"/>
</dbReference>
<reference evidence="5" key="1">
    <citation type="journal article" date="2016" name="Nat. Genet.">
        <title>A high-quality carrot genome assembly provides new insights into carotenoid accumulation and asterid genome evolution.</title>
        <authorList>
            <person name="Iorizzo M."/>
            <person name="Ellison S."/>
            <person name="Senalik D."/>
            <person name="Zeng P."/>
            <person name="Satapoomin P."/>
            <person name="Huang J."/>
            <person name="Bowman M."/>
            <person name="Iovene M."/>
            <person name="Sanseverino W."/>
            <person name="Cavagnaro P."/>
            <person name="Yildiz M."/>
            <person name="Macko-Podgorni A."/>
            <person name="Moranska E."/>
            <person name="Grzebelus E."/>
            <person name="Grzebelus D."/>
            <person name="Ashrafi H."/>
            <person name="Zheng Z."/>
            <person name="Cheng S."/>
            <person name="Spooner D."/>
            <person name="Van Deynze A."/>
            <person name="Simon P."/>
        </authorList>
    </citation>
    <scope>NUCLEOTIDE SEQUENCE [LARGE SCALE GENOMIC DNA]</scope>
    <source>
        <tissue evidence="5">Leaf</tissue>
    </source>
</reference>
<comment type="subunit">
    <text evidence="3">Binds to multiple calmodulin (CaM) in the presence of Ca(2+) and CaM-like proteins.</text>
</comment>
<evidence type="ECO:0000256" key="3">
    <source>
        <dbReference type="ARBA" id="ARBA00024378"/>
    </source>
</evidence>
<dbReference type="Gramene" id="KZM94498">
    <property type="protein sequence ID" value="KZM94498"/>
    <property type="gene ID" value="DCAR_017741"/>
</dbReference>
<dbReference type="OMA" id="EHSKHAY"/>
<comment type="caution">
    <text evidence="5">The sequence shown here is derived from an EMBL/GenBank/DDBJ whole genome shotgun (WGS) entry which is preliminary data.</text>
</comment>
<evidence type="ECO:0000256" key="1">
    <source>
        <dbReference type="ARBA" id="ARBA00022860"/>
    </source>
</evidence>
<dbReference type="PANTHER" id="PTHR32295">
    <property type="entry name" value="IQ-DOMAIN 5-RELATED"/>
    <property type="match status" value="1"/>
</dbReference>
<protein>
    <submittedName>
        <fullName evidence="5">Uncharacterized protein</fullName>
    </submittedName>
</protein>
<comment type="similarity">
    <text evidence="2">Belongs to the IQD family.</text>
</comment>
<dbReference type="PANTHER" id="PTHR32295:SF168">
    <property type="entry name" value="IQ MOTIF, EF-HAND BINDING SITE-RELATED"/>
    <property type="match status" value="1"/>
</dbReference>
<evidence type="ECO:0000256" key="2">
    <source>
        <dbReference type="ARBA" id="ARBA00024341"/>
    </source>
</evidence>
<proteinExistence type="inferred from homology"/>
<dbReference type="AlphaFoldDB" id="A0A164YH30"/>
<name>A0A164YH30_DAUCS</name>